<evidence type="ECO:0000313" key="3">
    <source>
        <dbReference type="Proteomes" id="UP001519460"/>
    </source>
</evidence>
<keyword evidence="1" id="KW-0732">Signal</keyword>
<proteinExistence type="predicted"/>
<keyword evidence="3" id="KW-1185">Reference proteome</keyword>
<dbReference type="Proteomes" id="UP001519460">
    <property type="component" value="Unassembled WGS sequence"/>
</dbReference>
<accession>A0ABD0L8U0</accession>
<gene>
    <name evidence="2" type="ORF">BaRGS_00012690</name>
</gene>
<sequence length="165" mass="18914">MIIAFITLLMIIAFITLLMIKVNEAKRRYASNTIQYASNSNKNGKKGCWETMGRIQGHDVVFGCTLPQALNSVQCALNPLATYRGRTEDVPRTYRGTELYLFFTVRTKEDRLNCFTNICLYIVMRVSPLSRKNNVVPNNSTREKNDVFPHHRKCMSLSIVFLANQ</sequence>
<reference evidence="2 3" key="1">
    <citation type="journal article" date="2023" name="Sci. Data">
        <title>Genome assembly of the Korean intertidal mud-creeper Batillaria attramentaria.</title>
        <authorList>
            <person name="Patra A.K."/>
            <person name="Ho P.T."/>
            <person name="Jun S."/>
            <person name="Lee S.J."/>
            <person name="Kim Y."/>
            <person name="Won Y.J."/>
        </authorList>
    </citation>
    <scope>NUCLEOTIDE SEQUENCE [LARGE SCALE GENOMIC DNA]</scope>
    <source>
        <strain evidence="2">Wonlab-2016</strain>
    </source>
</reference>
<feature type="signal peptide" evidence="1">
    <location>
        <begin position="1"/>
        <end position="25"/>
    </location>
</feature>
<evidence type="ECO:0000313" key="2">
    <source>
        <dbReference type="EMBL" id="KAK7495989.1"/>
    </source>
</evidence>
<organism evidence="2 3">
    <name type="scientific">Batillaria attramentaria</name>
    <dbReference type="NCBI Taxonomy" id="370345"/>
    <lineage>
        <taxon>Eukaryota</taxon>
        <taxon>Metazoa</taxon>
        <taxon>Spiralia</taxon>
        <taxon>Lophotrochozoa</taxon>
        <taxon>Mollusca</taxon>
        <taxon>Gastropoda</taxon>
        <taxon>Caenogastropoda</taxon>
        <taxon>Sorbeoconcha</taxon>
        <taxon>Cerithioidea</taxon>
        <taxon>Batillariidae</taxon>
        <taxon>Batillaria</taxon>
    </lineage>
</organism>
<protein>
    <submittedName>
        <fullName evidence="2">Uncharacterized protein</fullName>
    </submittedName>
</protein>
<dbReference type="EMBL" id="JACVVK020000070">
    <property type="protein sequence ID" value="KAK7495989.1"/>
    <property type="molecule type" value="Genomic_DNA"/>
</dbReference>
<dbReference type="AlphaFoldDB" id="A0ABD0L8U0"/>
<evidence type="ECO:0000256" key="1">
    <source>
        <dbReference type="SAM" id="SignalP"/>
    </source>
</evidence>
<name>A0ABD0L8U0_9CAEN</name>
<feature type="chain" id="PRO_5044840135" evidence="1">
    <location>
        <begin position="26"/>
        <end position="165"/>
    </location>
</feature>
<comment type="caution">
    <text evidence="2">The sequence shown here is derived from an EMBL/GenBank/DDBJ whole genome shotgun (WGS) entry which is preliminary data.</text>
</comment>